<name>A0A1E7RDW2_9GAMM</name>
<reference evidence="1 2" key="1">
    <citation type="submission" date="2016-09" db="EMBL/GenBank/DDBJ databases">
        <authorList>
            <person name="Capua I."/>
            <person name="De Benedictis P."/>
            <person name="Joannis T."/>
            <person name="Lombin L.H."/>
            <person name="Cattoli G."/>
        </authorList>
    </citation>
    <scope>NUCLEOTIDE SEQUENCE [LARGE SCALE GENOMIC DNA]</scope>
    <source>
        <strain evidence="1 2">ANC 4671</strain>
    </source>
</reference>
<evidence type="ECO:0000313" key="1">
    <source>
        <dbReference type="EMBL" id="OEY97528.1"/>
    </source>
</evidence>
<dbReference type="EMBL" id="MKKK01000007">
    <property type="protein sequence ID" value="OEY97528.1"/>
    <property type="molecule type" value="Genomic_DNA"/>
</dbReference>
<gene>
    <name evidence="1" type="ORF">BJI46_09230</name>
</gene>
<evidence type="ECO:0000313" key="2">
    <source>
        <dbReference type="Proteomes" id="UP000185895"/>
    </source>
</evidence>
<accession>A0A1E7RDW2</accession>
<proteinExistence type="predicted"/>
<dbReference type="RefSeq" id="WP_070068992.1">
    <property type="nucleotide sequence ID" value="NZ_MKKK01000007.1"/>
</dbReference>
<organism evidence="1 2">
    <name type="scientific">Acinetobacter qingfengensis</name>
    <dbReference type="NCBI Taxonomy" id="1262585"/>
    <lineage>
        <taxon>Bacteria</taxon>
        <taxon>Pseudomonadati</taxon>
        <taxon>Pseudomonadota</taxon>
        <taxon>Gammaproteobacteria</taxon>
        <taxon>Moraxellales</taxon>
        <taxon>Moraxellaceae</taxon>
        <taxon>Acinetobacter</taxon>
    </lineage>
</organism>
<keyword evidence="2" id="KW-1185">Reference proteome</keyword>
<comment type="caution">
    <text evidence="1">The sequence shown here is derived from an EMBL/GenBank/DDBJ whole genome shotgun (WGS) entry which is preliminary data.</text>
</comment>
<protein>
    <submittedName>
        <fullName evidence="1">Uncharacterized protein</fullName>
    </submittedName>
</protein>
<dbReference type="OrthoDB" id="6708936at2"/>
<dbReference type="AlphaFoldDB" id="A0A1E7RDW2"/>
<dbReference type="Proteomes" id="UP000185895">
    <property type="component" value="Unassembled WGS sequence"/>
</dbReference>
<sequence>MTRFPDDYQMTPQEIDDLRQDTKNALNSPEYLALLSQIKQLDISKFKQPQYVQQIDKDEMKE</sequence>